<feature type="compositionally biased region" description="Basic and acidic residues" evidence="1">
    <location>
        <begin position="75"/>
        <end position="89"/>
    </location>
</feature>
<feature type="compositionally biased region" description="Gly residues" evidence="1">
    <location>
        <begin position="376"/>
        <end position="396"/>
    </location>
</feature>
<feature type="compositionally biased region" description="Gly residues" evidence="1">
    <location>
        <begin position="434"/>
        <end position="446"/>
    </location>
</feature>
<feature type="compositionally biased region" description="Low complexity" evidence="1">
    <location>
        <begin position="607"/>
        <end position="617"/>
    </location>
</feature>
<reference evidence="3 4" key="1">
    <citation type="submission" date="2021-12" db="EMBL/GenBank/DDBJ databases">
        <title>High titer production of polyol ester of fatty acids by Rhodotorula paludigena BS15 towards product separation-free biomass refinery.</title>
        <authorList>
            <person name="Mano J."/>
            <person name="Ono H."/>
            <person name="Tanaka T."/>
            <person name="Naito K."/>
            <person name="Sushida H."/>
            <person name="Ike M."/>
            <person name="Tokuyasu K."/>
            <person name="Kitaoka M."/>
        </authorList>
    </citation>
    <scope>NUCLEOTIDE SEQUENCE [LARGE SCALE GENOMIC DNA]</scope>
    <source>
        <strain evidence="3 4">BS15</strain>
    </source>
</reference>
<feature type="region of interest" description="Disordered" evidence="1">
    <location>
        <begin position="237"/>
        <end position="541"/>
    </location>
</feature>
<proteinExistence type="predicted"/>
<dbReference type="Proteomes" id="UP001342314">
    <property type="component" value="Unassembled WGS sequence"/>
</dbReference>
<feature type="region of interest" description="Disordered" evidence="1">
    <location>
        <begin position="75"/>
        <end position="118"/>
    </location>
</feature>
<organism evidence="3 4">
    <name type="scientific">Rhodotorula paludigena</name>
    <dbReference type="NCBI Taxonomy" id="86838"/>
    <lineage>
        <taxon>Eukaryota</taxon>
        <taxon>Fungi</taxon>
        <taxon>Dikarya</taxon>
        <taxon>Basidiomycota</taxon>
        <taxon>Pucciniomycotina</taxon>
        <taxon>Microbotryomycetes</taxon>
        <taxon>Sporidiobolales</taxon>
        <taxon>Sporidiobolaceae</taxon>
        <taxon>Rhodotorula</taxon>
    </lineage>
</organism>
<feature type="compositionally biased region" description="Low complexity" evidence="1">
    <location>
        <begin position="482"/>
        <end position="530"/>
    </location>
</feature>
<dbReference type="Gene3D" id="1.25.40.90">
    <property type="match status" value="1"/>
</dbReference>
<accession>A0AAV5G8T3</accession>
<feature type="compositionally biased region" description="Pro residues" evidence="1">
    <location>
        <begin position="294"/>
        <end position="311"/>
    </location>
</feature>
<dbReference type="SUPFAM" id="SSF48464">
    <property type="entry name" value="ENTH/VHS domain"/>
    <property type="match status" value="1"/>
</dbReference>
<evidence type="ECO:0000256" key="1">
    <source>
        <dbReference type="SAM" id="MobiDB-lite"/>
    </source>
</evidence>
<feature type="compositionally biased region" description="Low complexity" evidence="1">
    <location>
        <begin position="358"/>
        <end position="371"/>
    </location>
</feature>
<dbReference type="PROSITE" id="PS51391">
    <property type="entry name" value="CID"/>
    <property type="match status" value="1"/>
</dbReference>
<dbReference type="EMBL" id="BQKY01000004">
    <property type="protein sequence ID" value="GJN88925.1"/>
    <property type="molecule type" value="Genomic_DNA"/>
</dbReference>
<feature type="region of interest" description="Disordered" evidence="1">
    <location>
        <begin position="603"/>
        <end position="637"/>
    </location>
</feature>
<feature type="region of interest" description="Disordered" evidence="1">
    <location>
        <begin position="182"/>
        <end position="221"/>
    </location>
</feature>
<dbReference type="InterPro" id="IPR008942">
    <property type="entry name" value="ENTH_VHS"/>
</dbReference>
<keyword evidence="4" id="KW-1185">Reference proteome</keyword>
<sequence>MASLDDFDRQVKTLVAKGKLSSSLLEGVVDAAMRNMASDAHLVSTLYRCHKKASAANKLTSLYLFDGVAREARSRQKKLDREGKGKGREPAPAPVAGSTTPTGSPPPDSATPATPAESGGTYATFLKKLEALLSKVVLENWENGLPEHKEKVRKVLDIWTKAGTFSSSALVRITQKLLATNTASPAPRQASPERPSLSPPPGSPPRDSTPGTSASAGGPTSIPANVLALLQASSAAPPSQAALEQKRQEDMESEVERVLREAQMGSYNSAPAPAAPKPSTASSASTPISNARPAYPPPPTSTASQQPPPVGPGLSLDPSQLAILQQVAGGLGGSTPIPAPPPQQHASTSLPYQPPPQQQAQPQQYDQPPQAHGRGGDGWASGPLHGGYGPYGGQGGPPSRPPAQPYQQHQPSGYDGPRGQTRSFDESRQQERPGQGGYGGSGGYGGMQQQTQDRRDEPPAKRPYQPTLSMAAAQSGSPPYAQQQGSPPHQQQQQQQYPQQPQQQGGSAPSFSIPPSAPEQSSAASSASTAPPVPPPPFDPTAFDATSPASWASFVAVLRASHPYFIALGRPPTMEEVFQLCAPSAMMALGTGGGMGMGAMSGGGMGQAQQGPDNGDAAGQGGAVGGGESYQGGFGGY</sequence>
<evidence type="ECO:0000313" key="4">
    <source>
        <dbReference type="Proteomes" id="UP001342314"/>
    </source>
</evidence>
<feature type="compositionally biased region" description="Basic and acidic residues" evidence="1">
    <location>
        <begin position="244"/>
        <end position="260"/>
    </location>
</feature>
<name>A0AAV5G8T3_9BASI</name>
<feature type="compositionally biased region" description="Polar residues" evidence="1">
    <location>
        <begin position="466"/>
        <end position="481"/>
    </location>
</feature>
<feature type="compositionally biased region" description="Low complexity" evidence="1">
    <location>
        <begin position="269"/>
        <end position="287"/>
    </location>
</feature>
<gene>
    <name evidence="3" type="ORF">Rhopal_001896-T1</name>
</gene>
<feature type="compositionally biased region" description="Gly residues" evidence="1">
    <location>
        <begin position="618"/>
        <end position="637"/>
    </location>
</feature>
<protein>
    <recommendedName>
        <fullName evidence="2">CID domain-containing protein</fullName>
    </recommendedName>
</protein>
<dbReference type="AlphaFoldDB" id="A0AAV5G8T3"/>
<evidence type="ECO:0000313" key="3">
    <source>
        <dbReference type="EMBL" id="GJN88925.1"/>
    </source>
</evidence>
<evidence type="ECO:0000259" key="2">
    <source>
        <dbReference type="PROSITE" id="PS51391"/>
    </source>
</evidence>
<dbReference type="InterPro" id="IPR006569">
    <property type="entry name" value="CID_dom"/>
</dbReference>
<feature type="domain" description="CID" evidence="2">
    <location>
        <begin position="1"/>
        <end position="181"/>
    </location>
</feature>
<comment type="caution">
    <text evidence="3">The sequence shown here is derived from an EMBL/GenBank/DDBJ whole genome shotgun (WGS) entry which is preliminary data.</text>
</comment>